<accession>A0ABU3K603</accession>
<dbReference type="Gene3D" id="2.120.10.10">
    <property type="match status" value="1"/>
</dbReference>
<evidence type="ECO:0000313" key="2">
    <source>
        <dbReference type="EMBL" id="MDT7041839.1"/>
    </source>
</evidence>
<dbReference type="RefSeq" id="WP_313832187.1">
    <property type="nucleotide sequence ID" value="NZ_JAQOUE010000001.1"/>
</dbReference>
<dbReference type="EC" id="3.2.1.18" evidence="2"/>
<reference evidence="2 3" key="1">
    <citation type="journal article" date="2023" name="ISME J.">
        <title>Cultivation and genomic characterization of novel and ubiquitous marine nitrite-oxidizing bacteria from the Nitrospirales.</title>
        <authorList>
            <person name="Mueller A.J."/>
            <person name="Daebeler A."/>
            <person name="Herbold C.W."/>
            <person name="Kirkegaard R.H."/>
            <person name="Daims H."/>
        </authorList>
    </citation>
    <scope>NUCLEOTIDE SEQUENCE [LARGE SCALE GENOMIC DNA]</scope>
    <source>
        <strain evidence="2 3">EB</strain>
    </source>
</reference>
<dbReference type="GO" id="GO:0004308">
    <property type="term" value="F:exo-alpha-sialidase activity"/>
    <property type="evidence" value="ECO:0007669"/>
    <property type="project" value="UniProtKB-EC"/>
</dbReference>
<feature type="domain" description="Sialidase" evidence="1">
    <location>
        <begin position="89"/>
        <end position="315"/>
    </location>
</feature>
<comment type="caution">
    <text evidence="2">The sequence shown here is derived from an EMBL/GenBank/DDBJ whole genome shotgun (WGS) entry which is preliminary data.</text>
</comment>
<dbReference type="InterPro" id="IPR036278">
    <property type="entry name" value="Sialidase_sf"/>
</dbReference>
<dbReference type="EMBL" id="JAQOUE010000001">
    <property type="protein sequence ID" value="MDT7041839.1"/>
    <property type="molecule type" value="Genomic_DNA"/>
</dbReference>
<keyword evidence="2" id="KW-0378">Hydrolase</keyword>
<dbReference type="PANTHER" id="PTHR43752:SF2">
    <property type="entry name" value="BNR_ASP-BOX REPEAT FAMILY PROTEIN"/>
    <property type="match status" value="1"/>
</dbReference>
<dbReference type="InterPro" id="IPR011040">
    <property type="entry name" value="Sialidase"/>
</dbReference>
<dbReference type="Proteomes" id="UP001250932">
    <property type="component" value="Unassembled WGS sequence"/>
</dbReference>
<keyword evidence="2" id="KW-0326">Glycosidase</keyword>
<dbReference type="Pfam" id="PF13088">
    <property type="entry name" value="BNR_2"/>
    <property type="match status" value="1"/>
</dbReference>
<sequence>MNEEALVQEEMDLKRNRQHVVIAQNPNRHLAFPDVCQLISGEILVVYREGAEHVDASGRLMMCRSVTPGNTETFSAPKVICDTDWDDRDPSIVQLSNGIVLVNFFRMNVSQNKLCLTIVKSLDGGETWEAPQDINVSGFSNGLATTDAVLELPSGELLMPLYGCSDQGANGSYLLRSQDGGHSWPVIGPLAVSGNPIFEEPALMRLQDGRLLSFLRTDHKGRGYVYQTISEDEGVTWNVPERLPLWGYPADLLMLSRGGVLATYGYRQLPAGIRCCRSQSGLSWSIFDEQVLRADGHDDGELGYPSSIELSNGEILTVYYFSDRGGGAPYIAGTRYQLT</sequence>
<organism evidence="2 3">
    <name type="scientific">Candidatus Nitronereus thalassa</name>
    <dbReference type="NCBI Taxonomy" id="3020898"/>
    <lineage>
        <taxon>Bacteria</taxon>
        <taxon>Pseudomonadati</taxon>
        <taxon>Nitrospirota</taxon>
        <taxon>Nitrospiria</taxon>
        <taxon>Nitrospirales</taxon>
        <taxon>Nitrospiraceae</taxon>
        <taxon>Candidatus Nitronereus</taxon>
    </lineage>
</organism>
<name>A0ABU3K603_9BACT</name>
<evidence type="ECO:0000313" key="3">
    <source>
        <dbReference type="Proteomes" id="UP001250932"/>
    </source>
</evidence>
<dbReference type="CDD" id="cd15482">
    <property type="entry name" value="Sialidase_non-viral"/>
    <property type="match status" value="1"/>
</dbReference>
<proteinExistence type="predicted"/>
<gene>
    <name evidence="2" type="ORF">PPG34_05710</name>
</gene>
<dbReference type="PANTHER" id="PTHR43752">
    <property type="entry name" value="BNR/ASP-BOX REPEAT FAMILY PROTEIN"/>
    <property type="match status" value="1"/>
</dbReference>
<protein>
    <submittedName>
        <fullName evidence="2">Exo-alpha-sialidase</fullName>
        <ecNumber evidence="2">3.2.1.18</ecNumber>
    </submittedName>
</protein>
<evidence type="ECO:0000259" key="1">
    <source>
        <dbReference type="Pfam" id="PF13088"/>
    </source>
</evidence>
<keyword evidence="3" id="KW-1185">Reference proteome</keyword>
<dbReference type="SUPFAM" id="SSF50939">
    <property type="entry name" value="Sialidases"/>
    <property type="match status" value="1"/>
</dbReference>